<dbReference type="EMBL" id="CAUYUJ010004780">
    <property type="protein sequence ID" value="CAK0810951.1"/>
    <property type="molecule type" value="Genomic_DNA"/>
</dbReference>
<feature type="repeat" description="PPR" evidence="2">
    <location>
        <begin position="1599"/>
        <end position="1634"/>
    </location>
</feature>
<dbReference type="Pfam" id="PF13812">
    <property type="entry name" value="PPR_3"/>
    <property type="match status" value="1"/>
</dbReference>
<proteinExistence type="predicted"/>
<comment type="caution">
    <text evidence="4">The sequence shown here is derived from an EMBL/GenBank/DDBJ whole genome shotgun (WGS) entry which is preliminary data.</text>
</comment>
<dbReference type="Proteomes" id="UP001189429">
    <property type="component" value="Unassembled WGS sequence"/>
</dbReference>
<dbReference type="InterPro" id="IPR011990">
    <property type="entry name" value="TPR-like_helical_dom_sf"/>
</dbReference>
<evidence type="ECO:0000313" key="4">
    <source>
        <dbReference type="EMBL" id="CAK0810951.1"/>
    </source>
</evidence>
<accession>A0ABN9QX61</accession>
<feature type="region of interest" description="Disordered" evidence="3">
    <location>
        <begin position="1906"/>
        <end position="1925"/>
    </location>
</feature>
<name>A0ABN9QX61_9DINO</name>
<reference evidence="4" key="1">
    <citation type="submission" date="2023-10" db="EMBL/GenBank/DDBJ databases">
        <authorList>
            <person name="Chen Y."/>
            <person name="Shah S."/>
            <person name="Dougan E. K."/>
            <person name="Thang M."/>
            <person name="Chan C."/>
        </authorList>
    </citation>
    <scope>NUCLEOTIDE SEQUENCE [LARGE SCALE GENOMIC DNA]</scope>
</reference>
<dbReference type="PROSITE" id="PS51375">
    <property type="entry name" value="PPR"/>
    <property type="match status" value="1"/>
</dbReference>
<dbReference type="SUPFAM" id="SSF56672">
    <property type="entry name" value="DNA/RNA polymerases"/>
    <property type="match status" value="1"/>
</dbReference>
<dbReference type="Gene3D" id="1.25.40.10">
    <property type="entry name" value="Tetratricopeptide repeat domain"/>
    <property type="match status" value="1"/>
</dbReference>
<dbReference type="PANTHER" id="PTHR47447">
    <property type="entry name" value="OS03G0856100 PROTEIN"/>
    <property type="match status" value="1"/>
</dbReference>
<evidence type="ECO:0000256" key="2">
    <source>
        <dbReference type="PROSITE-ProRule" id="PRU00708"/>
    </source>
</evidence>
<keyword evidence="1" id="KW-0677">Repeat</keyword>
<feature type="region of interest" description="Disordered" evidence="3">
    <location>
        <begin position="1249"/>
        <end position="1285"/>
    </location>
</feature>
<dbReference type="PANTHER" id="PTHR47447:SF23">
    <property type="entry name" value="PENTACOTRIPEPTIDE-REPEAT REGION OF PRORP DOMAIN-CONTAINING PROTEIN"/>
    <property type="match status" value="1"/>
</dbReference>
<protein>
    <submittedName>
        <fullName evidence="4">Uncharacterized protein</fullName>
    </submittedName>
</protein>
<dbReference type="InterPro" id="IPR043502">
    <property type="entry name" value="DNA/RNA_pol_sf"/>
</dbReference>
<dbReference type="InterPro" id="IPR002885">
    <property type="entry name" value="PPR_rpt"/>
</dbReference>
<evidence type="ECO:0000256" key="1">
    <source>
        <dbReference type="ARBA" id="ARBA00022737"/>
    </source>
</evidence>
<evidence type="ECO:0000256" key="3">
    <source>
        <dbReference type="SAM" id="MobiDB-lite"/>
    </source>
</evidence>
<feature type="compositionally biased region" description="Gly residues" evidence="3">
    <location>
        <begin position="2361"/>
        <end position="2372"/>
    </location>
</feature>
<organism evidence="4 5">
    <name type="scientific">Prorocentrum cordatum</name>
    <dbReference type="NCBI Taxonomy" id="2364126"/>
    <lineage>
        <taxon>Eukaryota</taxon>
        <taxon>Sar</taxon>
        <taxon>Alveolata</taxon>
        <taxon>Dinophyceae</taxon>
        <taxon>Prorocentrales</taxon>
        <taxon>Prorocentraceae</taxon>
        <taxon>Prorocentrum</taxon>
    </lineage>
</organism>
<keyword evidence="5" id="KW-1185">Reference proteome</keyword>
<evidence type="ECO:0000313" key="5">
    <source>
        <dbReference type="Proteomes" id="UP001189429"/>
    </source>
</evidence>
<feature type="compositionally biased region" description="Low complexity" evidence="3">
    <location>
        <begin position="2304"/>
        <end position="2339"/>
    </location>
</feature>
<gene>
    <name evidence="4" type="ORF">PCOR1329_LOCUS15725</name>
</gene>
<feature type="region of interest" description="Disordered" evidence="3">
    <location>
        <begin position="2291"/>
        <end position="2373"/>
    </location>
</feature>
<sequence>MATTQWVYVWYAGENKWHQHLNLGRIALSRSDHVIYTADGDMYIIQVQDNPDIQATRFGTYATPPVGLRRADIYGFRQEPTQAEVRQLVVEAEEVAGQECRRRAELIGDLQVLRGLKVLVPPGGAAAAGPAAPPPGPAVGLLRGRAAAAGAAPRAGGVADVNDGVWRVAVCVGDFRVGDEIVEHVPTPSRVGDRDLHLLPSGEALLVEFVTSAALPGFLQRAVGADARTLPVTRNKRGKRELTWSAMVELTNREEFDASDWGLPGPRTADWCMDYILNEGLGIEGHHEHFRSICKLAASDWGVQEHYQLSLQLKQALCIDMLDGSNLVSVETKFRRMQTIEFAHWDKAKDQESKGIGGKLSLEEQAAFSGVTRAHTAIMICPDLIEHVRAELERERKLNKNLRLAREERESSVSGERLFEGLAASFSNDTFGALSLAQRQCLAHISSSVEELGAPPRDLSPAEALRQLRVAGGGYSVEESPLGSYDPALVSLPDGKVPPVPLSDVWGDGGISKVELFVQQSLLPADVAAARLDACSVKAPYSDPRLRCARDWEGFVRDLHARNLIDFSLDDGVRVDAFFVKKKGGRLRMVIDCRRSNVVFADPAPVVLPTGGSFAALELGDPEGILNVEGVDLKDAFYHLELPIELRRYFVMRPVLAGSVGVSSLGGSRVAPTAKLFPRLKVVPMGWSWALWWCQSIMERIAEQSGCPEAQRLHDGRPAPGLGEFGHLQYVDNFVSLGYDRGAVRAAVARVAAELERRGLVVTLEDRAGEHEGTFNVLGWDIAASGRLSASGRRLWRARLAVRCLLRRGRCCGADIERILGHLIFITLVRREGLALFEACFRFVQTSYHVEAPLPGGVRTELAVWDGLAPLLWRDLKAGWSMDVGAVDASPWGLGACQSTWAPAAVKSVGRGCERWRFGRAERLPPRRRALAASQRALGQAIAAEVGDPASGGPGLVAFASAADALPAEPAGPPLERDLAEFPEVPKRLLERSAWTVTGRRKWDRSEPMPILEARAVHYHLRHALRNANNHGKKILVLGDSLTAVAASSRMRAHSHAMLRVMQRISALSLASGSYLCVRWVPTEFNVADGPSRGRGSPTKPIDIILDKHDPAKHDIKSKHEYNIISTVKHDITDMPIISKNGNHEISKHDKHDISKHDIGKHDINKHSFTDKHDISNVGQHGSSTHDTDISTFFPSYRRFGSCCPASRPSPGESAPPLPMQRECDWHAGPGSSPESVAAEPAFVDLGSLATGPPGLAGPPRCSPGRACRADRAGPSAGREVRPPPGVQVLNAAAVRTARGREAYQVLHAAFVTWARSQQMALSSAADVDKAAVGYLHVMFDEGKHLTYANRLIAAIAWMRPEFSRHGQLRLPRAKQAAAGWKNLAPPKSRQALPIEVVFLIINWLLLQRSYEAALAVWLLFEIYGRPGEIHKLRAVDLVPPLMARGAAHRFWSVTLSRKPRWGAGWRASALAREGGAAGLPGSLFLISPADVSREFRRAVTALGLRRLGAVHLYQLRHAGPSRAATRAMGFWVLVWDLSLGEQYDLTRSENRAKINAWLRAARPSARGQILANAHATCGGSSGAVGVLDRMEAAGLRPNVVVFTTVLKACCAAGGNLLAAREVLARMENGGPAARPNLRTANTLLRGCLWGGDLELAEHAWGRLRLWRVAPDTSSAGTLVALRAASLAVPAEAAGAASGDLAASLLAPLPEGLRDPETLVPPDGWLAVARAAAVLGRPSLRDAALAAAAAAPEPETSGGATAAADEHRAASWARYAEHRRRERRREAKLLRSASLGSDADLLPHFRRSLRVSAAGAVTVGPFGLREWLAARRAATCRGRGRAAQKARLLAAKSARELAAYEEGLRGSLDLAAVFPEERSEFNFVYGCDQPTYNNFWEFTCQSQIDPPQPRSRKGQMPPGVLPPGPAELRRDFRVEMVDASRRWIHDLRGEAYTSKEHWMKCGCWTYTGRSSARSNSSVVYFGTECFQTDRYVMMRIQKQPIVVKAGGGYWFEGTCGLESEFSRTEHRDHVDHVGVHGYEIEGEETRFMSDQAAQSAREQAVSSGVGILISPAFGSKNVGDIPQTREHRLILRQVPPIPTPSLTTGSVYFTTESEITAQAGSRIHRANVLKVGRRRKQAARKVARSGLGGRAADDFSVTGCAVGELDKLRHLRCWAFEDARPRDDEVPDPIHLATPLLVVGMLRAAWESRLLPHALAFGLAQCDAGTRQKVRGPFWAVRVSSARVGREIADAATWRAHEGALLKVEIWQRQQAAKRPKLEHLAGAASRRGVFGANVQPDGGGDGPQDARLAAQAASSAASGGPPAPAARPAAPGGPRGAPNPKAFSYNHVLLVPGPPSGPPGDLGGGPGGLGALAGAVAGRQRAPDGRPGEDPPAVAGTAVRLTAKERGHLASAVADGQWPQARKFSTDAALDSDCLLRGEYGALLHRHCDCPGWPAELQLAPRTLVKCPLERALWPAPRGLYMPPRTDNLRWFGDSDGTLPSGDMFLDGSAVEGEFTRCTSAGWAAIAAIAPMGICEFFRAGAPGMLAEAFIDINGGEMSAFLAVLRYAAPPVTAVVGSKFAFAGLTQDGQRVFGQMGQGCSRKQVLDGVASYKDWHGNKLTDDAAKSAAEHAKLSPLTA</sequence>
<feature type="compositionally biased region" description="Low complexity" evidence="3">
    <location>
        <begin position="1249"/>
        <end position="1260"/>
    </location>
</feature>